<keyword evidence="1 4" id="KW-0645">Protease</keyword>
<keyword evidence="2 4" id="KW-0378">Hydrolase</keyword>
<dbReference type="PIRSF" id="PIRSF005700">
    <property type="entry name" value="PepC"/>
    <property type="match status" value="1"/>
</dbReference>
<dbReference type="Pfam" id="PF03051">
    <property type="entry name" value="Peptidase_C1_2"/>
    <property type="match status" value="1"/>
</dbReference>
<dbReference type="GO" id="GO:0043418">
    <property type="term" value="P:homocysteine catabolic process"/>
    <property type="evidence" value="ECO:0007669"/>
    <property type="project" value="TreeGrafter"/>
</dbReference>
<evidence type="ECO:0000256" key="5">
    <source>
        <dbReference type="PIRSR" id="PIRSR005700-1"/>
    </source>
</evidence>
<dbReference type="Proteomes" id="UP000823604">
    <property type="component" value="Unassembled WGS sequence"/>
</dbReference>
<dbReference type="Gene3D" id="3.90.70.10">
    <property type="entry name" value="Cysteine proteinases"/>
    <property type="match status" value="1"/>
</dbReference>
<evidence type="ECO:0000256" key="4">
    <source>
        <dbReference type="PIRNR" id="PIRNR005700"/>
    </source>
</evidence>
<dbReference type="PROSITE" id="PS00139">
    <property type="entry name" value="THIOL_PROTEASE_CYS"/>
    <property type="match status" value="1"/>
</dbReference>
<feature type="signal peptide" evidence="6">
    <location>
        <begin position="1"/>
        <end position="21"/>
    </location>
</feature>
<feature type="active site" evidence="5">
    <location>
        <position position="348"/>
    </location>
</feature>
<gene>
    <name evidence="7" type="ORF">IAB81_03035</name>
</gene>
<reference evidence="7" key="1">
    <citation type="submission" date="2020-10" db="EMBL/GenBank/DDBJ databases">
        <authorList>
            <person name="Gilroy R."/>
        </authorList>
    </citation>
    <scope>NUCLEOTIDE SEQUENCE</scope>
    <source>
        <strain evidence="7">B1-8020</strain>
    </source>
</reference>
<dbReference type="SUPFAM" id="SSF54001">
    <property type="entry name" value="Cysteine proteinases"/>
    <property type="match status" value="1"/>
</dbReference>
<feature type="active site" evidence="5">
    <location>
        <position position="327"/>
    </location>
</feature>
<evidence type="ECO:0000256" key="3">
    <source>
        <dbReference type="ARBA" id="ARBA00022807"/>
    </source>
</evidence>
<name>A0A9D9IIU3_9BACT</name>
<evidence type="ECO:0000313" key="7">
    <source>
        <dbReference type="EMBL" id="MBO8472588.1"/>
    </source>
</evidence>
<protein>
    <recommendedName>
        <fullName evidence="4">Aminopeptidase</fullName>
    </recommendedName>
</protein>
<reference evidence="7" key="2">
    <citation type="journal article" date="2021" name="PeerJ">
        <title>Extensive microbial diversity within the chicken gut microbiome revealed by metagenomics and culture.</title>
        <authorList>
            <person name="Gilroy R."/>
            <person name="Ravi A."/>
            <person name="Getino M."/>
            <person name="Pursley I."/>
            <person name="Horton D.L."/>
            <person name="Alikhan N.F."/>
            <person name="Baker D."/>
            <person name="Gharbi K."/>
            <person name="Hall N."/>
            <person name="Watson M."/>
            <person name="Adriaenssens E.M."/>
            <person name="Foster-Nyarko E."/>
            <person name="Jarju S."/>
            <person name="Secka A."/>
            <person name="Antonio M."/>
            <person name="Oren A."/>
            <person name="Chaudhuri R.R."/>
            <person name="La Ragione R."/>
            <person name="Hildebrand F."/>
            <person name="Pallen M.J."/>
        </authorList>
    </citation>
    <scope>NUCLEOTIDE SEQUENCE</scope>
    <source>
        <strain evidence="7">B1-8020</strain>
    </source>
</reference>
<keyword evidence="6" id="KW-0732">Signal</keyword>
<dbReference type="GO" id="GO:0005737">
    <property type="term" value="C:cytoplasm"/>
    <property type="evidence" value="ECO:0007669"/>
    <property type="project" value="TreeGrafter"/>
</dbReference>
<feature type="active site" evidence="5">
    <location>
        <position position="53"/>
    </location>
</feature>
<dbReference type="PANTHER" id="PTHR10363">
    <property type="entry name" value="BLEOMYCIN HYDROLASE"/>
    <property type="match status" value="1"/>
</dbReference>
<keyword evidence="4 7" id="KW-0031">Aminopeptidase</keyword>
<organism evidence="7 8">
    <name type="scientific">Candidatus Merdivivens pullicola</name>
    <dbReference type="NCBI Taxonomy" id="2840872"/>
    <lineage>
        <taxon>Bacteria</taxon>
        <taxon>Pseudomonadati</taxon>
        <taxon>Bacteroidota</taxon>
        <taxon>Bacteroidia</taxon>
        <taxon>Bacteroidales</taxon>
        <taxon>Muribaculaceae</taxon>
        <taxon>Muribaculaceae incertae sedis</taxon>
        <taxon>Candidatus Merdivivens</taxon>
    </lineage>
</organism>
<feature type="chain" id="PRO_5038361846" description="Aminopeptidase" evidence="6">
    <location>
        <begin position="22"/>
        <end position="392"/>
    </location>
</feature>
<dbReference type="GO" id="GO:0070005">
    <property type="term" value="F:cysteine-type aminopeptidase activity"/>
    <property type="evidence" value="ECO:0007669"/>
    <property type="project" value="InterPro"/>
</dbReference>
<dbReference type="PANTHER" id="PTHR10363:SF2">
    <property type="entry name" value="BLEOMYCIN HYDROLASE"/>
    <property type="match status" value="1"/>
</dbReference>
<sequence>MYLKSLTAAALLSAISFGATAQAPQNETPEYEFKTIKELPITSIKNQYMSGTCWCFSGLAFIESELIRMGKGEHDLSEMFVVSHSYSDRAEKYVRMDGKLNFSAGSSCEDVLHVIEDYGIVPQEAMPGFNYGEELPVHGEIDAVTLAYVQEIAKRPNGKLSTAWKRGFDGILAAYFGEYPETFTYQGKEYTPKSFAESLGINPDDYVSITSYNHHPFYTQFVLEICDNWRWDFSYNVPLDDMMEIMYNSIDKGYTIAWGSDVSERGFTRDGLAVVVDEAAKKAGSDQEKWVGKSEEAQPEKLLPAELEITQELRQTGYDNKTTTDDHGMLIYGVAEDQDGNKYFMVKNSWGDAGKYHGIWYASDAFVRYKTMNIIVHKDAIPKDIQKKLGIK</sequence>
<comment type="caution">
    <text evidence="7">The sequence shown here is derived from an EMBL/GenBank/DDBJ whole genome shotgun (WGS) entry which is preliminary data.</text>
</comment>
<comment type="similarity">
    <text evidence="4">Belongs to the peptidase C1 family.</text>
</comment>
<dbReference type="InterPro" id="IPR000169">
    <property type="entry name" value="Pept_cys_AS"/>
</dbReference>
<dbReference type="EMBL" id="JADIMA010000031">
    <property type="protein sequence ID" value="MBO8472588.1"/>
    <property type="molecule type" value="Genomic_DNA"/>
</dbReference>
<evidence type="ECO:0000313" key="8">
    <source>
        <dbReference type="Proteomes" id="UP000823604"/>
    </source>
</evidence>
<keyword evidence="3 4" id="KW-0788">Thiol protease</keyword>
<dbReference type="InterPro" id="IPR038765">
    <property type="entry name" value="Papain-like_cys_pep_sf"/>
</dbReference>
<dbReference type="AlphaFoldDB" id="A0A9D9IIU3"/>
<dbReference type="InterPro" id="IPR004134">
    <property type="entry name" value="Peptidase_C1B"/>
</dbReference>
<evidence type="ECO:0000256" key="2">
    <source>
        <dbReference type="ARBA" id="ARBA00022801"/>
    </source>
</evidence>
<dbReference type="GO" id="GO:0006508">
    <property type="term" value="P:proteolysis"/>
    <property type="evidence" value="ECO:0007669"/>
    <property type="project" value="UniProtKB-KW"/>
</dbReference>
<proteinExistence type="inferred from homology"/>
<evidence type="ECO:0000256" key="1">
    <source>
        <dbReference type="ARBA" id="ARBA00022670"/>
    </source>
</evidence>
<accession>A0A9D9IIU3</accession>
<evidence type="ECO:0000256" key="6">
    <source>
        <dbReference type="SAM" id="SignalP"/>
    </source>
</evidence>
<dbReference type="GO" id="GO:0009636">
    <property type="term" value="P:response to toxic substance"/>
    <property type="evidence" value="ECO:0007669"/>
    <property type="project" value="TreeGrafter"/>
</dbReference>